<reference evidence="1 2" key="1">
    <citation type="journal article" date="2011" name="Genome Biol.">
        <title>Comparative genome sequence analysis underscores mycoparasitism as the ancestral life style of Trichoderma.</title>
        <authorList>
            <person name="Kubicek C.P."/>
            <person name="Herrera-Estrella A."/>
            <person name="Seidl-Seiboth V."/>
            <person name="Martinez D.A."/>
            <person name="Druzhinina I.S."/>
            <person name="Thon M."/>
            <person name="Zeilinger S."/>
            <person name="Casas-Flores S."/>
            <person name="Horwitz B.A."/>
            <person name="Mukherjee P.K."/>
            <person name="Mukherjee M."/>
            <person name="Kredics L."/>
            <person name="Alcaraz L.D."/>
            <person name="Aerts A."/>
            <person name="Antal Z."/>
            <person name="Atanasova L."/>
            <person name="Cervantes-Badillo M.G."/>
            <person name="Challacombe J."/>
            <person name="Chertkov O."/>
            <person name="McCluskey K."/>
            <person name="Coulpier F."/>
            <person name="Deshpande N."/>
            <person name="von Doehren H."/>
            <person name="Ebbole D.J."/>
            <person name="Esquivel-Naranjo E.U."/>
            <person name="Fekete E."/>
            <person name="Flipphi M."/>
            <person name="Glaser F."/>
            <person name="Gomez-Rodriguez E.Y."/>
            <person name="Gruber S."/>
            <person name="Han C."/>
            <person name="Henrissat B."/>
            <person name="Hermosa R."/>
            <person name="Hernandez-Onate M."/>
            <person name="Karaffa L."/>
            <person name="Kosti I."/>
            <person name="Le Crom S."/>
            <person name="Lindquist E."/>
            <person name="Lucas S."/>
            <person name="Luebeck M."/>
            <person name="Luebeck P.S."/>
            <person name="Margeot A."/>
            <person name="Metz B."/>
            <person name="Misra M."/>
            <person name="Nevalainen H."/>
            <person name="Omann M."/>
            <person name="Packer N."/>
            <person name="Perrone G."/>
            <person name="Uresti-Rivera E.E."/>
            <person name="Salamov A."/>
            <person name="Schmoll M."/>
            <person name="Seiboth B."/>
            <person name="Shapiro H."/>
            <person name="Sukno S."/>
            <person name="Tamayo-Ramos J.A."/>
            <person name="Tisch D."/>
            <person name="Wiest A."/>
            <person name="Wilkinson H.H."/>
            <person name="Zhang M."/>
            <person name="Coutinho P.M."/>
            <person name="Kenerley C.M."/>
            <person name="Monte E."/>
            <person name="Baker S.E."/>
            <person name="Grigoriev I.V."/>
        </authorList>
    </citation>
    <scope>NUCLEOTIDE SEQUENCE [LARGE SCALE GENOMIC DNA]</scope>
    <source>
        <strain evidence="2">ATCC 20476 / IMI 206040</strain>
    </source>
</reference>
<sequence length="78" mass="9346">MFRTYLPVPTVWRATVHVAVLRIYSHIISIIRYLPTFYESCRVHRLIIFESLCRRAYPNFASLFHILFICLFTRLVPS</sequence>
<name>G9NPA4_HYPAI</name>
<keyword evidence="2" id="KW-1185">Reference proteome</keyword>
<protein>
    <submittedName>
        <fullName evidence="1">Uncharacterized protein</fullName>
    </submittedName>
</protein>
<dbReference type="HOGENOM" id="CLU_2622336_0_0_1"/>
<dbReference type="Proteomes" id="UP000005426">
    <property type="component" value="Unassembled WGS sequence"/>
</dbReference>
<dbReference type="EMBL" id="ABDG02000020">
    <property type="protein sequence ID" value="EHK47376.1"/>
    <property type="molecule type" value="Genomic_DNA"/>
</dbReference>
<comment type="caution">
    <text evidence="1">The sequence shown here is derived from an EMBL/GenBank/DDBJ whole genome shotgun (WGS) entry which is preliminary data.</text>
</comment>
<gene>
    <name evidence="1" type="ORF">TRIATDRAFT_298530</name>
</gene>
<accession>G9NPA4</accession>
<proteinExistence type="predicted"/>
<organism evidence="1 2">
    <name type="scientific">Hypocrea atroviridis (strain ATCC 20476 / IMI 206040)</name>
    <name type="common">Trichoderma atroviride</name>
    <dbReference type="NCBI Taxonomy" id="452589"/>
    <lineage>
        <taxon>Eukaryota</taxon>
        <taxon>Fungi</taxon>
        <taxon>Dikarya</taxon>
        <taxon>Ascomycota</taxon>
        <taxon>Pezizomycotina</taxon>
        <taxon>Sordariomycetes</taxon>
        <taxon>Hypocreomycetidae</taxon>
        <taxon>Hypocreales</taxon>
        <taxon>Hypocreaceae</taxon>
        <taxon>Trichoderma</taxon>
    </lineage>
</organism>
<evidence type="ECO:0000313" key="1">
    <source>
        <dbReference type="EMBL" id="EHK47376.1"/>
    </source>
</evidence>
<dbReference type="AlphaFoldDB" id="G9NPA4"/>
<evidence type="ECO:0000313" key="2">
    <source>
        <dbReference type="Proteomes" id="UP000005426"/>
    </source>
</evidence>